<dbReference type="HOGENOM" id="CLU_1970610_0_0_1"/>
<name>S8FFM0_FOMSC</name>
<feature type="region of interest" description="Disordered" evidence="1">
    <location>
        <begin position="34"/>
        <end position="54"/>
    </location>
</feature>
<dbReference type="EMBL" id="KE504151">
    <property type="protein sequence ID" value="EPT00211.1"/>
    <property type="molecule type" value="Genomic_DNA"/>
</dbReference>
<dbReference type="InParanoid" id="S8FFM0"/>
<dbReference type="OrthoDB" id="1606438at2759"/>
<evidence type="ECO:0000313" key="3">
    <source>
        <dbReference type="Proteomes" id="UP000015241"/>
    </source>
</evidence>
<protein>
    <submittedName>
        <fullName evidence="2">Uncharacterized protein</fullName>
    </submittedName>
</protein>
<evidence type="ECO:0000256" key="1">
    <source>
        <dbReference type="SAM" id="MobiDB-lite"/>
    </source>
</evidence>
<organism evidence="2 3">
    <name type="scientific">Fomitopsis schrenkii</name>
    <name type="common">Brown rot fungus</name>
    <dbReference type="NCBI Taxonomy" id="2126942"/>
    <lineage>
        <taxon>Eukaryota</taxon>
        <taxon>Fungi</taxon>
        <taxon>Dikarya</taxon>
        <taxon>Basidiomycota</taxon>
        <taxon>Agaricomycotina</taxon>
        <taxon>Agaricomycetes</taxon>
        <taxon>Polyporales</taxon>
        <taxon>Fomitopsis</taxon>
    </lineage>
</organism>
<dbReference type="AlphaFoldDB" id="S8FFM0"/>
<dbReference type="Proteomes" id="UP000015241">
    <property type="component" value="Unassembled WGS sequence"/>
</dbReference>
<keyword evidence="3" id="KW-1185">Reference proteome</keyword>
<reference evidence="2 3" key="1">
    <citation type="journal article" date="2012" name="Science">
        <title>The Paleozoic origin of enzymatic lignin decomposition reconstructed from 31 fungal genomes.</title>
        <authorList>
            <person name="Floudas D."/>
            <person name="Binder M."/>
            <person name="Riley R."/>
            <person name="Barry K."/>
            <person name="Blanchette R.A."/>
            <person name="Henrissat B."/>
            <person name="Martinez A.T."/>
            <person name="Otillar R."/>
            <person name="Spatafora J.W."/>
            <person name="Yadav J.S."/>
            <person name="Aerts A."/>
            <person name="Benoit I."/>
            <person name="Boyd A."/>
            <person name="Carlson A."/>
            <person name="Copeland A."/>
            <person name="Coutinho P.M."/>
            <person name="de Vries R.P."/>
            <person name="Ferreira P."/>
            <person name="Findley K."/>
            <person name="Foster B."/>
            <person name="Gaskell J."/>
            <person name="Glotzer D."/>
            <person name="Gorecki P."/>
            <person name="Heitman J."/>
            <person name="Hesse C."/>
            <person name="Hori C."/>
            <person name="Igarashi K."/>
            <person name="Jurgens J.A."/>
            <person name="Kallen N."/>
            <person name="Kersten P."/>
            <person name="Kohler A."/>
            <person name="Kuees U."/>
            <person name="Kumar T.K.A."/>
            <person name="Kuo A."/>
            <person name="LaButti K."/>
            <person name="Larrondo L.F."/>
            <person name="Lindquist E."/>
            <person name="Ling A."/>
            <person name="Lombard V."/>
            <person name="Lucas S."/>
            <person name="Lundell T."/>
            <person name="Martin R."/>
            <person name="McLaughlin D.J."/>
            <person name="Morgenstern I."/>
            <person name="Morin E."/>
            <person name="Murat C."/>
            <person name="Nagy L.G."/>
            <person name="Nolan M."/>
            <person name="Ohm R.A."/>
            <person name="Patyshakuliyeva A."/>
            <person name="Rokas A."/>
            <person name="Ruiz-Duenas F.J."/>
            <person name="Sabat G."/>
            <person name="Salamov A."/>
            <person name="Samejima M."/>
            <person name="Schmutz J."/>
            <person name="Slot J.C."/>
            <person name="St John F."/>
            <person name="Stenlid J."/>
            <person name="Sun H."/>
            <person name="Sun S."/>
            <person name="Syed K."/>
            <person name="Tsang A."/>
            <person name="Wiebenga A."/>
            <person name="Young D."/>
            <person name="Pisabarro A."/>
            <person name="Eastwood D.C."/>
            <person name="Martin F."/>
            <person name="Cullen D."/>
            <person name="Grigoriev I.V."/>
            <person name="Hibbett D.S."/>
        </authorList>
    </citation>
    <scope>NUCLEOTIDE SEQUENCE</scope>
    <source>
        <strain evidence="3">FP-58527</strain>
    </source>
</reference>
<evidence type="ECO:0000313" key="2">
    <source>
        <dbReference type="EMBL" id="EPT00211.1"/>
    </source>
</evidence>
<sequence length="127" mass="13873">MIGLKSHSNRAQTLRPLIQLLTDYSEVVIQDWEAEDSHQRTSSTKPRSTSPLPSRQLFEAQRVIRGACGMLVDLVQEPRVRLFELSTSFALSQAFDTTVRAGVPDILANADECGVSVAEAVGSTRGS</sequence>
<proteinExistence type="predicted"/>
<gene>
    <name evidence="2" type="ORF">FOMPIDRAFT_1050034</name>
</gene>
<accession>S8FFM0</accession>
<feature type="compositionally biased region" description="Low complexity" evidence="1">
    <location>
        <begin position="40"/>
        <end position="54"/>
    </location>
</feature>